<feature type="region of interest" description="Disordered" evidence="1">
    <location>
        <begin position="95"/>
        <end position="130"/>
    </location>
</feature>
<feature type="compositionally biased region" description="Polar residues" evidence="1">
    <location>
        <begin position="104"/>
        <end position="118"/>
    </location>
</feature>
<protein>
    <submittedName>
        <fullName evidence="2">Uncharacterized protein</fullName>
    </submittedName>
</protein>
<organism evidence="2 3">
    <name type="scientific">Portunus trituberculatus</name>
    <name type="common">Swimming crab</name>
    <name type="synonym">Neptunus trituberculatus</name>
    <dbReference type="NCBI Taxonomy" id="210409"/>
    <lineage>
        <taxon>Eukaryota</taxon>
        <taxon>Metazoa</taxon>
        <taxon>Ecdysozoa</taxon>
        <taxon>Arthropoda</taxon>
        <taxon>Crustacea</taxon>
        <taxon>Multicrustacea</taxon>
        <taxon>Malacostraca</taxon>
        <taxon>Eumalacostraca</taxon>
        <taxon>Eucarida</taxon>
        <taxon>Decapoda</taxon>
        <taxon>Pleocyemata</taxon>
        <taxon>Brachyura</taxon>
        <taxon>Eubrachyura</taxon>
        <taxon>Portunoidea</taxon>
        <taxon>Portunidae</taxon>
        <taxon>Portuninae</taxon>
        <taxon>Portunus</taxon>
    </lineage>
</organism>
<evidence type="ECO:0000313" key="3">
    <source>
        <dbReference type="Proteomes" id="UP000324222"/>
    </source>
</evidence>
<dbReference type="Proteomes" id="UP000324222">
    <property type="component" value="Unassembled WGS sequence"/>
</dbReference>
<dbReference type="EMBL" id="VSRR010001060">
    <property type="protein sequence ID" value="MPC22196.1"/>
    <property type="molecule type" value="Genomic_DNA"/>
</dbReference>
<feature type="compositionally biased region" description="Basic residues" evidence="1">
    <location>
        <begin position="9"/>
        <end position="21"/>
    </location>
</feature>
<accession>A0A5B7DMJ1</accession>
<keyword evidence="3" id="KW-1185">Reference proteome</keyword>
<comment type="caution">
    <text evidence="2">The sequence shown here is derived from an EMBL/GenBank/DDBJ whole genome shotgun (WGS) entry which is preliminary data.</text>
</comment>
<sequence length="130" mass="14375">MDNLTTKPKLYHSYKRNKKVGRPTNGPLKKTMVEREEQQPQVGTSGLQVVLPHTAGTLFNSKLTLPSSPRGRLVRLSDHGGQYSEVKAHNLIPSSAFSRRADSQQHSSLVPHFSTTSLPPLPTGRLPQEI</sequence>
<feature type="region of interest" description="Disordered" evidence="1">
    <location>
        <begin position="1"/>
        <end position="46"/>
    </location>
</feature>
<proteinExistence type="predicted"/>
<evidence type="ECO:0000256" key="1">
    <source>
        <dbReference type="SAM" id="MobiDB-lite"/>
    </source>
</evidence>
<dbReference type="AlphaFoldDB" id="A0A5B7DMJ1"/>
<name>A0A5B7DMJ1_PORTR</name>
<evidence type="ECO:0000313" key="2">
    <source>
        <dbReference type="EMBL" id="MPC22196.1"/>
    </source>
</evidence>
<reference evidence="2 3" key="1">
    <citation type="submission" date="2019-05" db="EMBL/GenBank/DDBJ databases">
        <title>Another draft genome of Portunus trituberculatus and its Hox gene families provides insights of decapod evolution.</title>
        <authorList>
            <person name="Jeong J.-H."/>
            <person name="Song I."/>
            <person name="Kim S."/>
            <person name="Choi T."/>
            <person name="Kim D."/>
            <person name="Ryu S."/>
            <person name="Kim W."/>
        </authorList>
    </citation>
    <scope>NUCLEOTIDE SEQUENCE [LARGE SCALE GENOMIC DNA]</scope>
    <source>
        <tissue evidence="2">Muscle</tissue>
    </source>
</reference>
<gene>
    <name evidence="2" type="ORF">E2C01_015205</name>
</gene>